<dbReference type="PANTHER" id="PTHR47027:SF29">
    <property type="entry name" value="C2H2-TYPE DOMAIN-CONTAINING PROTEIN"/>
    <property type="match status" value="1"/>
</dbReference>
<reference evidence="2 3" key="1">
    <citation type="journal article" date="2019" name="Commun. Biol.">
        <title>The bagworm genome reveals a unique fibroin gene that provides high tensile strength.</title>
        <authorList>
            <person name="Kono N."/>
            <person name="Nakamura H."/>
            <person name="Ohtoshi R."/>
            <person name="Tomita M."/>
            <person name="Numata K."/>
            <person name="Arakawa K."/>
        </authorList>
    </citation>
    <scope>NUCLEOTIDE SEQUENCE [LARGE SCALE GENOMIC DNA]</scope>
</reference>
<keyword evidence="3" id="KW-1185">Reference proteome</keyword>
<accession>A0A4C1YN90</accession>
<dbReference type="AlphaFoldDB" id="A0A4C1YN90"/>
<protein>
    <submittedName>
        <fullName evidence="2">Uncharacterized transposon-derived protein F52C9.6</fullName>
    </submittedName>
</protein>
<feature type="region of interest" description="Disordered" evidence="1">
    <location>
        <begin position="187"/>
        <end position="207"/>
    </location>
</feature>
<dbReference type="STRING" id="151549.A0A4C1YN90"/>
<organism evidence="2 3">
    <name type="scientific">Eumeta variegata</name>
    <name type="common">Bagworm moth</name>
    <name type="synonym">Eumeta japonica</name>
    <dbReference type="NCBI Taxonomy" id="151549"/>
    <lineage>
        <taxon>Eukaryota</taxon>
        <taxon>Metazoa</taxon>
        <taxon>Ecdysozoa</taxon>
        <taxon>Arthropoda</taxon>
        <taxon>Hexapoda</taxon>
        <taxon>Insecta</taxon>
        <taxon>Pterygota</taxon>
        <taxon>Neoptera</taxon>
        <taxon>Endopterygota</taxon>
        <taxon>Lepidoptera</taxon>
        <taxon>Glossata</taxon>
        <taxon>Ditrysia</taxon>
        <taxon>Tineoidea</taxon>
        <taxon>Psychidae</taxon>
        <taxon>Oiketicinae</taxon>
        <taxon>Eumeta</taxon>
    </lineage>
</organism>
<evidence type="ECO:0000256" key="1">
    <source>
        <dbReference type="SAM" id="MobiDB-lite"/>
    </source>
</evidence>
<sequence length="207" mass="24384">MMTNSVPVDITINGQKLEYVEEYVYLGQIISPNDQTSKEINKRIATGWNKYWALKEITKSKKLSMKIKKKTFDTCILPCITNGCETWALTKQHRDKLARCQRGMERSMLGLKLLDKERSIDIRKKTKVTDILSRIDHLKWRWAGHMLRCKREKWSKQVTVWYPRDGFRSRGRKAKRWEDDLIMTLGPCGPGSRQTDNNGRSWRRPLP</sequence>
<evidence type="ECO:0000313" key="3">
    <source>
        <dbReference type="Proteomes" id="UP000299102"/>
    </source>
</evidence>
<dbReference type="OrthoDB" id="410104at2759"/>
<gene>
    <name evidence="2" type="ORF">EVAR_53930_1</name>
</gene>
<dbReference type="PANTHER" id="PTHR47027">
    <property type="entry name" value="REVERSE TRANSCRIPTASE DOMAIN-CONTAINING PROTEIN"/>
    <property type="match status" value="1"/>
</dbReference>
<evidence type="ECO:0000313" key="2">
    <source>
        <dbReference type="EMBL" id="GBP75857.1"/>
    </source>
</evidence>
<dbReference type="EMBL" id="BGZK01001264">
    <property type="protein sequence ID" value="GBP75857.1"/>
    <property type="molecule type" value="Genomic_DNA"/>
</dbReference>
<dbReference type="Proteomes" id="UP000299102">
    <property type="component" value="Unassembled WGS sequence"/>
</dbReference>
<comment type="caution">
    <text evidence="2">The sequence shown here is derived from an EMBL/GenBank/DDBJ whole genome shotgun (WGS) entry which is preliminary data.</text>
</comment>
<proteinExistence type="predicted"/>
<name>A0A4C1YN90_EUMVA</name>